<dbReference type="AlphaFoldDB" id="A0A1L7CZV6"/>
<dbReference type="PROSITE" id="PS50995">
    <property type="entry name" value="HTH_MARR_2"/>
    <property type="match status" value="1"/>
</dbReference>
<dbReference type="STRING" id="1437874.CSPHI_10990"/>
<organism evidence="5 6">
    <name type="scientific">Corynebacterium sphenisci DSM 44792</name>
    <dbReference type="NCBI Taxonomy" id="1437874"/>
    <lineage>
        <taxon>Bacteria</taxon>
        <taxon>Bacillati</taxon>
        <taxon>Actinomycetota</taxon>
        <taxon>Actinomycetes</taxon>
        <taxon>Mycobacteriales</taxon>
        <taxon>Corynebacteriaceae</taxon>
        <taxon>Corynebacterium</taxon>
    </lineage>
</organism>
<name>A0A1L7CZV6_9CORY</name>
<dbReference type="KEGG" id="csph:CSPHI_10990"/>
<evidence type="ECO:0000259" key="4">
    <source>
        <dbReference type="PROSITE" id="PS50995"/>
    </source>
</evidence>
<sequence length="162" mass="18477">MSLDPETQGDVRRIASGLYDFLAATRRLGERPNQRVEISQSEMEILHFVSRHPGCGVSDIARQRFLRPSNVSATVRRLLDNGLLTREHNAHDRRAQDLYISEQGQGTLAQVTEHWGEIISRIVATMDTEDVRALIRAVPALLKLTEHSESFVEDHQRRQKKV</sequence>
<dbReference type="Gene3D" id="1.10.10.10">
    <property type="entry name" value="Winged helix-like DNA-binding domain superfamily/Winged helix DNA-binding domain"/>
    <property type="match status" value="1"/>
</dbReference>
<protein>
    <submittedName>
        <fullName evidence="5">MarR family transcriptional regulator</fullName>
    </submittedName>
</protein>
<dbReference type="SUPFAM" id="SSF46785">
    <property type="entry name" value="Winged helix' DNA-binding domain"/>
    <property type="match status" value="1"/>
</dbReference>
<dbReference type="Proteomes" id="UP000185469">
    <property type="component" value="Chromosome"/>
</dbReference>
<evidence type="ECO:0000256" key="2">
    <source>
        <dbReference type="ARBA" id="ARBA00023125"/>
    </source>
</evidence>
<reference evidence="5 6" key="1">
    <citation type="submission" date="2014-08" db="EMBL/GenBank/DDBJ databases">
        <title>Complete genome sequence of Corynebacterium sphenisci CECT 5990(T) (=DSM 44792(T)), isolated from healthy wild penguins.</title>
        <authorList>
            <person name="Ruckert C."/>
            <person name="Albersmeier A."/>
            <person name="Winkler A."/>
            <person name="Kalinowski J."/>
        </authorList>
    </citation>
    <scope>NUCLEOTIDE SEQUENCE [LARGE SCALE GENOMIC DNA]</scope>
    <source>
        <strain evidence="5 6">DSM 44792</strain>
    </source>
</reference>
<dbReference type="SMART" id="SM00347">
    <property type="entry name" value="HTH_MARR"/>
    <property type="match status" value="1"/>
</dbReference>
<evidence type="ECO:0000256" key="1">
    <source>
        <dbReference type="ARBA" id="ARBA00023015"/>
    </source>
</evidence>
<gene>
    <name evidence="5" type="ORF">CSPHI_10990</name>
</gene>
<dbReference type="GO" id="GO:0003700">
    <property type="term" value="F:DNA-binding transcription factor activity"/>
    <property type="evidence" value="ECO:0007669"/>
    <property type="project" value="InterPro"/>
</dbReference>
<keyword evidence="2" id="KW-0238">DNA-binding</keyword>
<keyword evidence="3" id="KW-0804">Transcription</keyword>
<dbReference type="InterPro" id="IPR036390">
    <property type="entry name" value="WH_DNA-bd_sf"/>
</dbReference>
<keyword evidence="1" id="KW-0805">Transcription regulation</keyword>
<dbReference type="PROSITE" id="PS01117">
    <property type="entry name" value="HTH_MARR_1"/>
    <property type="match status" value="1"/>
</dbReference>
<accession>A0A1L7CZV6</accession>
<evidence type="ECO:0000313" key="5">
    <source>
        <dbReference type="EMBL" id="APT91419.1"/>
    </source>
</evidence>
<dbReference type="InterPro" id="IPR023187">
    <property type="entry name" value="Tscrpt_reg_MarR-type_CS"/>
</dbReference>
<dbReference type="GO" id="GO:0003677">
    <property type="term" value="F:DNA binding"/>
    <property type="evidence" value="ECO:0007669"/>
    <property type="project" value="UniProtKB-KW"/>
</dbReference>
<evidence type="ECO:0000313" key="6">
    <source>
        <dbReference type="Proteomes" id="UP000185469"/>
    </source>
</evidence>
<dbReference type="Pfam" id="PF12802">
    <property type="entry name" value="MarR_2"/>
    <property type="match status" value="1"/>
</dbReference>
<dbReference type="InterPro" id="IPR036388">
    <property type="entry name" value="WH-like_DNA-bd_sf"/>
</dbReference>
<dbReference type="PANTHER" id="PTHR39515">
    <property type="entry name" value="CONSERVED PROTEIN"/>
    <property type="match status" value="1"/>
</dbReference>
<proteinExistence type="predicted"/>
<evidence type="ECO:0000256" key="3">
    <source>
        <dbReference type="ARBA" id="ARBA00023163"/>
    </source>
</evidence>
<dbReference type="EMBL" id="CP009248">
    <property type="protein sequence ID" value="APT91419.1"/>
    <property type="molecule type" value="Genomic_DNA"/>
</dbReference>
<dbReference type="InterPro" id="IPR000835">
    <property type="entry name" value="HTH_MarR-typ"/>
</dbReference>
<keyword evidence="6" id="KW-1185">Reference proteome</keyword>
<dbReference type="InterPro" id="IPR052526">
    <property type="entry name" value="HTH-type_Bedaq_tolerance"/>
</dbReference>
<dbReference type="PANTHER" id="PTHR39515:SF2">
    <property type="entry name" value="HTH-TYPE TRANSCRIPTIONAL REGULATOR RV0880"/>
    <property type="match status" value="1"/>
</dbReference>
<feature type="domain" description="HTH marR-type" evidence="4">
    <location>
        <begin position="1"/>
        <end position="143"/>
    </location>
</feature>